<dbReference type="Pfam" id="PF08327">
    <property type="entry name" value="AHSA1"/>
    <property type="match status" value="1"/>
</dbReference>
<dbReference type="InterPro" id="IPR013538">
    <property type="entry name" value="ASHA1/2-like_C"/>
</dbReference>
<dbReference type="Proteomes" id="UP000612808">
    <property type="component" value="Unassembled WGS sequence"/>
</dbReference>
<feature type="domain" description="Activator of Hsp90 ATPase homologue 1/2-like C-terminal" evidence="2">
    <location>
        <begin position="20"/>
        <end position="143"/>
    </location>
</feature>
<dbReference type="CDD" id="cd07814">
    <property type="entry name" value="SRPBCC_CalC_Aha1-like"/>
    <property type="match status" value="1"/>
</dbReference>
<accession>A0A8J3NFK4</accession>
<proteinExistence type="inferred from homology"/>
<protein>
    <recommendedName>
        <fullName evidence="2">Activator of Hsp90 ATPase homologue 1/2-like C-terminal domain-containing protein</fullName>
    </recommendedName>
</protein>
<comment type="similarity">
    <text evidence="1">Belongs to the AHA1 family.</text>
</comment>
<reference evidence="3" key="1">
    <citation type="submission" date="2021-01" db="EMBL/GenBank/DDBJ databases">
        <title>Whole genome shotgun sequence of Actinocatenispora rupis NBRC 107355.</title>
        <authorList>
            <person name="Komaki H."/>
            <person name="Tamura T."/>
        </authorList>
    </citation>
    <scope>NUCLEOTIDE SEQUENCE</scope>
    <source>
        <strain evidence="3">NBRC 107355</strain>
    </source>
</reference>
<dbReference type="Gene3D" id="3.30.530.20">
    <property type="match status" value="1"/>
</dbReference>
<keyword evidence="4" id="KW-1185">Reference proteome</keyword>
<sequence length="145" mass="15861">MSHDRTADGYALAVERVIAAPADTVFAAFVDLYDGDRPDWVTAARLDLRPGGRWTITFRVPGVPEFTEERRITVLDPPRRLGYTATSTYDDGTVLETVVELTLDAVPGGQRVRLGQRGFPTAAIRDTYAGAWPDVLAELARRVGG</sequence>
<dbReference type="AlphaFoldDB" id="A0A8J3NFK4"/>
<organism evidence="3 4">
    <name type="scientific">Actinocatenispora rupis</name>
    <dbReference type="NCBI Taxonomy" id="519421"/>
    <lineage>
        <taxon>Bacteria</taxon>
        <taxon>Bacillati</taxon>
        <taxon>Actinomycetota</taxon>
        <taxon>Actinomycetes</taxon>
        <taxon>Micromonosporales</taxon>
        <taxon>Micromonosporaceae</taxon>
        <taxon>Actinocatenispora</taxon>
    </lineage>
</organism>
<gene>
    <name evidence="3" type="ORF">Aru02nite_58640</name>
</gene>
<evidence type="ECO:0000313" key="3">
    <source>
        <dbReference type="EMBL" id="GID14975.1"/>
    </source>
</evidence>
<evidence type="ECO:0000313" key="4">
    <source>
        <dbReference type="Proteomes" id="UP000612808"/>
    </source>
</evidence>
<dbReference type="SUPFAM" id="SSF55961">
    <property type="entry name" value="Bet v1-like"/>
    <property type="match status" value="1"/>
</dbReference>
<evidence type="ECO:0000259" key="2">
    <source>
        <dbReference type="Pfam" id="PF08327"/>
    </source>
</evidence>
<dbReference type="EMBL" id="BOMB01000035">
    <property type="protein sequence ID" value="GID14975.1"/>
    <property type="molecule type" value="Genomic_DNA"/>
</dbReference>
<comment type="caution">
    <text evidence="3">The sequence shown here is derived from an EMBL/GenBank/DDBJ whole genome shotgun (WGS) entry which is preliminary data.</text>
</comment>
<name>A0A8J3NFK4_9ACTN</name>
<dbReference type="InterPro" id="IPR023393">
    <property type="entry name" value="START-like_dom_sf"/>
</dbReference>
<dbReference type="RefSeq" id="WP_203663031.1">
    <property type="nucleotide sequence ID" value="NZ_BAAAZM010000012.1"/>
</dbReference>
<evidence type="ECO:0000256" key="1">
    <source>
        <dbReference type="ARBA" id="ARBA00006817"/>
    </source>
</evidence>